<dbReference type="InterPro" id="IPR002182">
    <property type="entry name" value="NB-ARC"/>
</dbReference>
<protein>
    <submittedName>
        <fullName evidence="4">FxSxx-COOH system tetratricopeptide repeat protein</fullName>
    </submittedName>
</protein>
<dbReference type="Pfam" id="PF25000">
    <property type="entry name" value="DUF7779"/>
    <property type="match status" value="1"/>
</dbReference>
<dbReference type="Gene3D" id="3.40.50.300">
    <property type="entry name" value="P-loop containing nucleotide triphosphate hydrolases"/>
    <property type="match status" value="1"/>
</dbReference>
<dbReference type="RefSeq" id="WP_311511899.1">
    <property type="nucleotide sequence ID" value="NZ_JAVREP010000007.1"/>
</dbReference>
<evidence type="ECO:0000256" key="1">
    <source>
        <dbReference type="SAM" id="MobiDB-lite"/>
    </source>
</evidence>
<evidence type="ECO:0000313" key="4">
    <source>
        <dbReference type="EMBL" id="MDT0329237.1"/>
    </source>
</evidence>
<organism evidence="4 5">
    <name type="scientific">Nocardiopsis lambiniae</name>
    <dbReference type="NCBI Taxonomy" id="3075539"/>
    <lineage>
        <taxon>Bacteria</taxon>
        <taxon>Bacillati</taxon>
        <taxon>Actinomycetota</taxon>
        <taxon>Actinomycetes</taxon>
        <taxon>Streptosporangiales</taxon>
        <taxon>Nocardiopsidaceae</taxon>
        <taxon>Nocardiopsis</taxon>
    </lineage>
</organism>
<feature type="domain" description="DUF7779" evidence="3">
    <location>
        <begin position="266"/>
        <end position="351"/>
    </location>
</feature>
<evidence type="ECO:0000313" key="5">
    <source>
        <dbReference type="Proteomes" id="UP001183390"/>
    </source>
</evidence>
<dbReference type="PANTHER" id="PTHR46082:SF6">
    <property type="entry name" value="AAA+ ATPASE DOMAIN-CONTAINING PROTEIN-RELATED"/>
    <property type="match status" value="1"/>
</dbReference>
<dbReference type="InterPro" id="IPR053137">
    <property type="entry name" value="NLR-like"/>
</dbReference>
<dbReference type="InterPro" id="IPR011990">
    <property type="entry name" value="TPR-like_helical_dom_sf"/>
</dbReference>
<dbReference type="SUPFAM" id="SSF48452">
    <property type="entry name" value="TPR-like"/>
    <property type="match status" value="3"/>
</dbReference>
<keyword evidence="5" id="KW-1185">Reference proteome</keyword>
<proteinExistence type="predicted"/>
<evidence type="ECO:0000259" key="2">
    <source>
        <dbReference type="Pfam" id="PF00931"/>
    </source>
</evidence>
<evidence type="ECO:0000259" key="3">
    <source>
        <dbReference type="Pfam" id="PF25000"/>
    </source>
</evidence>
<feature type="domain" description="NB-ARC" evidence="2">
    <location>
        <begin position="48"/>
        <end position="178"/>
    </location>
</feature>
<dbReference type="Proteomes" id="UP001183390">
    <property type="component" value="Unassembled WGS sequence"/>
</dbReference>
<dbReference type="Gene3D" id="1.25.40.10">
    <property type="entry name" value="Tetratricopeptide repeat domain"/>
    <property type="match status" value="3"/>
</dbReference>
<dbReference type="InterPro" id="IPR056681">
    <property type="entry name" value="DUF7779"/>
</dbReference>
<reference evidence="5" key="1">
    <citation type="submission" date="2023-07" db="EMBL/GenBank/DDBJ databases">
        <title>30 novel species of actinomycetes from the DSMZ collection.</title>
        <authorList>
            <person name="Nouioui I."/>
        </authorList>
    </citation>
    <scope>NUCLEOTIDE SEQUENCE [LARGE SCALE GENOMIC DNA]</scope>
    <source>
        <strain evidence="5">DSM 44743</strain>
    </source>
</reference>
<dbReference type="EMBL" id="JAVREP010000007">
    <property type="protein sequence ID" value="MDT0329237.1"/>
    <property type="molecule type" value="Genomic_DNA"/>
</dbReference>
<comment type="caution">
    <text evidence="4">The sequence shown here is derived from an EMBL/GenBank/DDBJ whole genome shotgun (WGS) entry which is preliminary data.</text>
</comment>
<dbReference type="PANTHER" id="PTHR46082">
    <property type="entry name" value="ATP/GTP-BINDING PROTEIN-RELATED"/>
    <property type="match status" value="1"/>
</dbReference>
<gene>
    <name evidence="4" type="primary">fxsT</name>
    <name evidence="4" type="ORF">RM479_12525</name>
</gene>
<dbReference type="NCBIfam" id="NF040586">
    <property type="entry name" value="FxSxx_TPR"/>
    <property type="match status" value="1"/>
</dbReference>
<sequence>MGGRAPGRSPEVWGGVPGRNKNFTGRAQQLNALRFGLMNQITAVVPHTLHGYGGVGKTLMAVEYAYRYRHEYDLVWWINADQPGLVRSSLAHLAPHMGLPGVSSTGIEEAAETVLNALRRGDPYRRWLLIYDNADEPEDLRDVIPEGHETGHVLITSRNHRWQSVAETVSVDVFPDVESVEFLKKRIPRGITRAEAEELAEALGHLPLALEQAGALRSETGMSNREYLRLLAEQPASLLREGAPSEYPTPMTAAWQLSVSKLRENLPEAMDLLRCCAFFGPEPIPRDVFFPVEEGPVRPEMIDLLANPIKLIRVIGQLARYALIRLDNSNRTIQVHRLIQTLIRAELSSEEQRGVREEVWSLLAAAAPSAMNNPASQDRYLELLPHLRPSGIAESTLPEAREFALKVLTFLYTSGNYAMAERYAHEFVEQWASVSGPDDPHVLEARLKYANRLRELGRYQETYDLDRTLLEQTQRVLGPEHRLTLAVRSGIGADLRAKGEFQQARESDEETLRLHREALGPADPATLRAMYNLAVDLALTSDFSGARDLHERVYMLHKRHSATQSAVHLLIYLHGLALAVRLAGDYIEACDLGEDALAYGREQLGADHPRTLRTQIDLATSLRMNGDLEQALELAQDAHSRHLRLYGLDHPETLAAAMCLANTWRMHGALAEALQLAEDTDLRYDQIYGAEHPYNHGCTSNVALLYRMLGDPSKARRLNEASLAGVEEKLGRDHHYALGITLNLASDLSALNDTKNAVRLGRGSLRRMRALLGEEHPMVLSCSANLILDLRAEGEDDEADRLLAQVEPLYARVHGREHQFTEAFLSGRRMNFDFDPRQL</sequence>
<dbReference type="Pfam" id="PF13374">
    <property type="entry name" value="TPR_10"/>
    <property type="match status" value="3"/>
</dbReference>
<dbReference type="Pfam" id="PF00931">
    <property type="entry name" value="NB-ARC"/>
    <property type="match status" value="1"/>
</dbReference>
<dbReference type="SUPFAM" id="SSF52540">
    <property type="entry name" value="P-loop containing nucleoside triphosphate hydrolases"/>
    <property type="match status" value="1"/>
</dbReference>
<feature type="region of interest" description="Disordered" evidence="1">
    <location>
        <begin position="1"/>
        <end position="20"/>
    </location>
</feature>
<accession>A0ABU2M990</accession>
<name>A0ABU2M990_9ACTN</name>
<dbReference type="InterPro" id="IPR027417">
    <property type="entry name" value="P-loop_NTPase"/>
</dbReference>
<dbReference type="Pfam" id="PF13424">
    <property type="entry name" value="TPR_12"/>
    <property type="match status" value="2"/>
</dbReference>